<dbReference type="InterPro" id="IPR015590">
    <property type="entry name" value="Aldehyde_DH_dom"/>
</dbReference>
<dbReference type="GO" id="GO:0016620">
    <property type="term" value="F:oxidoreductase activity, acting on the aldehyde or oxo group of donors, NAD or NADP as acceptor"/>
    <property type="evidence" value="ECO:0007669"/>
    <property type="project" value="InterPro"/>
</dbReference>
<dbReference type="PROSITE" id="PS00687">
    <property type="entry name" value="ALDEHYDE_DEHYDR_GLU"/>
    <property type="match status" value="1"/>
</dbReference>
<feature type="active site" evidence="4">
    <location>
        <position position="275"/>
    </location>
</feature>
<dbReference type="SUPFAM" id="SSF53720">
    <property type="entry name" value="ALDH-like"/>
    <property type="match status" value="1"/>
</dbReference>
<dbReference type="PANTHER" id="PTHR42986">
    <property type="entry name" value="BENZALDEHYDE DEHYDROGENASE YFMT"/>
    <property type="match status" value="1"/>
</dbReference>
<organism evidence="7 8">
    <name type="scientific">Exidia glandulosa HHB12029</name>
    <dbReference type="NCBI Taxonomy" id="1314781"/>
    <lineage>
        <taxon>Eukaryota</taxon>
        <taxon>Fungi</taxon>
        <taxon>Dikarya</taxon>
        <taxon>Basidiomycota</taxon>
        <taxon>Agaricomycotina</taxon>
        <taxon>Agaricomycetes</taxon>
        <taxon>Auriculariales</taxon>
        <taxon>Exidiaceae</taxon>
        <taxon>Exidia</taxon>
    </lineage>
</organism>
<evidence type="ECO:0000313" key="8">
    <source>
        <dbReference type="Proteomes" id="UP000077266"/>
    </source>
</evidence>
<evidence type="ECO:0000313" key="7">
    <source>
        <dbReference type="EMBL" id="KZW00824.1"/>
    </source>
</evidence>
<keyword evidence="8" id="KW-1185">Reference proteome</keyword>
<keyword evidence="2 5" id="KW-0560">Oxidoreductase</keyword>
<sequence length="504" mass="53689">MSLLKAPLFINGAYRPASDGTTFDVRNPLTNEVVTTASAASSDDCRLAVESAAQAFKTWEHTPLSTKRAVFQKAAELLITPKYQALILEAVTRETAATKDLALALNVHSSAVKANEAAAATSLLKGESFPSMLPGGQCFVQRRAYVAFIRDVVADGQLTECYKHGVVLCICPWNAPVTLAMRSIGVAIACGNTVVLKTSEISPASQSIVAQVLEEAGLPPGVLNVVHIAKEDAPRLTAELIAHPLVRKVTFTGSTNVGRIIACEAAKYLKPCILELGGKAPAVVFGDANLEQAARAIVSGAMLHSGQICMSTERVIVERTVADQFLIQLHMVASQLHAGSTDRLSSVFTEVSAASIVRRLQDAVKEGARVVLGDMTHVGAVVQPHILADVKPGMAAWDEESFGPVIVLTTFNTLSEAVELANANTYSLTASIWTENLYNGLEVARQMRFGATMLNGSTVHTEAMWDHGGLGGSTGYGRFDVDNFTDKRLVVVCPKEGRTYPLTG</sequence>
<dbReference type="AlphaFoldDB" id="A0A165NJB3"/>
<dbReference type="PANTHER" id="PTHR42986:SF1">
    <property type="entry name" value="BENZALDEHYDE DEHYDROGENASE YFMT"/>
    <property type="match status" value="1"/>
</dbReference>
<accession>A0A165NJB3</accession>
<keyword evidence="3" id="KW-0520">NAD</keyword>
<name>A0A165NJB3_EXIGL</name>
<proteinExistence type="inferred from homology"/>
<reference evidence="7 8" key="1">
    <citation type="journal article" date="2016" name="Mol. Biol. Evol.">
        <title>Comparative Genomics of Early-Diverging Mushroom-Forming Fungi Provides Insights into the Origins of Lignocellulose Decay Capabilities.</title>
        <authorList>
            <person name="Nagy L.G."/>
            <person name="Riley R."/>
            <person name="Tritt A."/>
            <person name="Adam C."/>
            <person name="Daum C."/>
            <person name="Floudas D."/>
            <person name="Sun H."/>
            <person name="Yadav J.S."/>
            <person name="Pangilinan J."/>
            <person name="Larsson K.H."/>
            <person name="Matsuura K."/>
            <person name="Barry K."/>
            <person name="Labutti K."/>
            <person name="Kuo R."/>
            <person name="Ohm R.A."/>
            <person name="Bhattacharya S.S."/>
            <person name="Shirouzu T."/>
            <person name="Yoshinaga Y."/>
            <person name="Martin F.M."/>
            <person name="Grigoriev I.V."/>
            <person name="Hibbett D.S."/>
        </authorList>
    </citation>
    <scope>NUCLEOTIDE SEQUENCE [LARGE SCALE GENOMIC DNA]</scope>
    <source>
        <strain evidence="7 8">HHB12029</strain>
    </source>
</reference>
<comment type="similarity">
    <text evidence="1 5">Belongs to the aldehyde dehydrogenase family.</text>
</comment>
<protein>
    <submittedName>
        <fullName evidence="7">Aldehyde dehydrogenase</fullName>
    </submittedName>
</protein>
<evidence type="ECO:0000256" key="2">
    <source>
        <dbReference type="ARBA" id="ARBA00023002"/>
    </source>
</evidence>
<evidence type="ECO:0000256" key="5">
    <source>
        <dbReference type="RuleBase" id="RU003345"/>
    </source>
</evidence>
<dbReference type="Proteomes" id="UP000077266">
    <property type="component" value="Unassembled WGS sequence"/>
</dbReference>
<dbReference type="InterPro" id="IPR016162">
    <property type="entry name" value="Ald_DH_N"/>
</dbReference>
<evidence type="ECO:0000259" key="6">
    <source>
        <dbReference type="Pfam" id="PF00171"/>
    </source>
</evidence>
<dbReference type="Gene3D" id="3.40.605.10">
    <property type="entry name" value="Aldehyde Dehydrogenase, Chain A, domain 1"/>
    <property type="match status" value="1"/>
</dbReference>
<feature type="domain" description="Aldehyde dehydrogenase" evidence="6">
    <location>
        <begin position="18"/>
        <end position="483"/>
    </location>
</feature>
<evidence type="ECO:0000256" key="1">
    <source>
        <dbReference type="ARBA" id="ARBA00009986"/>
    </source>
</evidence>
<gene>
    <name evidence="7" type="ORF">EXIGLDRAFT_738636</name>
</gene>
<evidence type="ECO:0000256" key="3">
    <source>
        <dbReference type="ARBA" id="ARBA00023027"/>
    </source>
</evidence>
<dbReference type="InterPro" id="IPR016161">
    <property type="entry name" value="Ald_DH/histidinol_DH"/>
</dbReference>
<evidence type="ECO:0000256" key="4">
    <source>
        <dbReference type="PROSITE-ProRule" id="PRU10007"/>
    </source>
</evidence>
<dbReference type="InterPro" id="IPR016163">
    <property type="entry name" value="Ald_DH_C"/>
</dbReference>
<dbReference type="Pfam" id="PF00171">
    <property type="entry name" value="Aldedh"/>
    <property type="match status" value="1"/>
</dbReference>
<dbReference type="STRING" id="1314781.A0A165NJB3"/>
<dbReference type="OrthoDB" id="310895at2759"/>
<dbReference type="InParanoid" id="A0A165NJB3"/>
<dbReference type="InterPro" id="IPR029510">
    <property type="entry name" value="Ald_DH_CS_GLU"/>
</dbReference>
<dbReference type="EMBL" id="KV425898">
    <property type="protein sequence ID" value="KZW00824.1"/>
    <property type="molecule type" value="Genomic_DNA"/>
</dbReference>
<dbReference type="Gene3D" id="3.40.309.10">
    <property type="entry name" value="Aldehyde Dehydrogenase, Chain A, domain 2"/>
    <property type="match status" value="1"/>
</dbReference>